<dbReference type="AlphaFoldDB" id="A0AAV7QPN4"/>
<keyword evidence="3" id="KW-1185">Reference proteome</keyword>
<proteinExistence type="predicted"/>
<feature type="region of interest" description="Disordered" evidence="1">
    <location>
        <begin position="214"/>
        <end position="260"/>
    </location>
</feature>
<reference evidence="2" key="1">
    <citation type="journal article" date="2022" name="bioRxiv">
        <title>Sequencing and chromosome-scale assembly of the giantPleurodeles waltlgenome.</title>
        <authorList>
            <person name="Brown T."/>
            <person name="Elewa A."/>
            <person name="Iarovenko S."/>
            <person name="Subramanian E."/>
            <person name="Araus A.J."/>
            <person name="Petzold A."/>
            <person name="Susuki M."/>
            <person name="Suzuki K.-i.T."/>
            <person name="Hayashi T."/>
            <person name="Toyoda A."/>
            <person name="Oliveira C."/>
            <person name="Osipova E."/>
            <person name="Leigh N.D."/>
            <person name="Simon A."/>
            <person name="Yun M.H."/>
        </authorList>
    </citation>
    <scope>NUCLEOTIDE SEQUENCE</scope>
    <source>
        <strain evidence="2">20211129_DDA</strain>
        <tissue evidence="2">Liver</tissue>
    </source>
</reference>
<protein>
    <submittedName>
        <fullName evidence="2">Uncharacterized protein</fullName>
    </submittedName>
</protein>
<feature type="region of interest" description="Disordered" evidence="1">
    <location>
        <begin position="141"/>
        <end position="161"/>
    </location>
</feature>
<name>A0AAV7QPN4_PLEWA</name>
<gene>
    <name evidence="2" type="ORF">NDU88_008042</name>
</gene>
<dbReference type="Proteomes" id="UP001066276">
    <property type="component" value="Chromosome 6"/>
</dbReference>
<sequence>MFQVFLCVLERFGGAFDLESICTGLGKVLGVLVAVGVDDMLGADVSWEVIGASRKETIYRLSLPRVGLQLLSFRRPWGSSSGSAVSQAVGRGVRNGGRVRPGSIVAAEEGRAHGPCPVRKAAQGVAATVIACSPPRAGVRSEQVRRQGLGRGQAPSGKQDRVVSTAAGLRKGSLGFPSMGRGGAWGGKARAAKGRILGASQCLGGLTHLTWGKKGITRTGPGRWGARRGAGGSTKALAPEDLSLPQRVGSPSGEGEGRRL</sequence>
<organism evidence="2 3">
    <name type="scientific">Pleurodeles waltl</name>
    <name type="common">Iberian ribbed newt</name>
    <dbReference type="NCBI Taxonomy" id="8319"/>
    <lineage>
        <taxon>Eukaryota</taxon>
        <taxon>Metazoa</taxon>
        <taxon>Chordata</taxon>
        <taxon>Craniata</taxon>
        <taxon>Vertebrata</taxon>
        <taxon>Euteleostomi</taxon>
        <taxon>Amphibia</taxon>
        <taxon>Batrachia</taxon>
        <taxon>Caudata</taxon>
        <taxon>Salamandroidea</taxon>
        <taxon>Salamandridae</taxon>
        <taxon>Pleurodelinae</taxon>
        <taxon>Pleurodeles</taxon>
    </lineage>
</organism>
<dbReference type="EMBL" id="JANPWB010000010">
    <property type="protein sequence ID" value="KAJ1141714.1"/>
    <property type="molecule type" value="Genomic_DNA"/>
</dbReference>
<accession>A0AAV7QPN4</accession>
<comment type="caution">
    <text evidence="2">The sequence shown here is derived from an EMBL/GenBank/DDBJ whole genome shotgun (WGS) entry which is preliminary data.</text>
</comment>
<evidence type="ECO:0000256" key="1">
    <source>
        <dbReference type="SAM" id="MobiDB-lite"/>
    </source>
</evidence>
<evidence type="ECO:0000313" key="2">
    <source>
        <dbReference type="EMBL" id="KAJ1141714.1"/>
    </source>
</evidence>
<evidence type="ECO:0000313" key="3">
    <source>
        <dbReference type="Proteomes" id="UP001066276"/>
    </source>
</evidence>